<reference evidence="1 2" key="1">
    <citation type="journal article" date="2016" name="Mol. Biol. Evol.">
        <title>Genome-Wide Survey of Gut Fungi (Harpellales) Reveals the First Horizontally Transferred Ubiquitin Gene from a Mosquito Host.</title>
        <authorList>
            <person name="Wang Y."/>
            <person name="White M.M."/>
            <person name="Kvist S."/>
            <person name="Moncalvo J.M."/>
        </authorList>
    </citation>
    <scope>NUCLEOTIDE SEQUENCE [LARGE SCALE GENOMIC DNA]</scope>
    <source>
        <strain evidence="1 2">ALG-7-W6</strain>
    </source>
</reference>
<sequence>MGMIKRDHELVESGGYSYRFAPEVDVWREVAEDRDSEASALVSISALALSGDLDPSVNLAGEPIMEEPVSSLLELSLNSDPNPPVRFSPVIPTEGAVQTLSVVGTGRNRRSVDRRSKGAIPALKSLLGGGEEYASDSIFGVAPPLATQQQFRSEDLYQSNWYRNSASDNIEEYKVVDECYEVDSNLASASIAEYLNNNEDN</sequence>
<comment type="caution">
    <text evidence="1">The sequence shown here is derived from an EMBL/GenBank/DDBJ whole genome shotgun (WGS) entry which is preliminary data.</text>
</comment>
<accession>A0A1R0GXU9</accession>
<protein>
    <submittedName>
        <fullName evidence="1">Uncharacterized protein</fullName>
    </submittedName>
</protein>
<evidence type="ECO:0000313" key="1">
    <source>
        <dbReference type="EMBL" id="OLY81717.1"/>
    </source>
</evidence>
<dbReference type="EMBL" id="LSSL01002228">
    <property type="protein sequence ID" value="OLY81717.1"/>
    <property type="molecule type" value="Genomic_DNA"/>
</dbReference>
<keyword evidence="2" id="KW-1185">Reference proteome</keyword>
<dbReference type="AlphaFoldDB" id="A0A1R0GXU9"/>
<name>A0A1R0GXU9_9FUNG</name>
<dbReference type="Proteomes" id="UP000187455">
    <property type="component" value="Unassembled WGS sequence"/>
</dbReference>
<gene>
    <name evidence="1" type="ORF">AYI68_g4174</name>
</gene>
<evidence type="ECO:0000313" key="2">
    <source>
        <dbReference type="Proteomes" id="UP000187455"/>
    </source>
</evidence>
<proteinExistence type="predicted"/>
<organism evidence="1 2">
    <name type="scientific">Smittium mucronatum</name>
    <dbReference type="NCBI Taxonomy" id="133383"/>
    <lineage>
        <taxon>Eukaryota</taxon>
        <taxon>Fungi</taxon>
        <taxon>Fungi incertae sedis</taxon>
        <taxon>Zoopagomycota</taxon>
        <taxon>Kickxellomycotina</taxon>
        <taxon>Harpellomycetes</taxon>
        <taxon>Harpellales</taxon>
        <taxon>Legeriomycetaceae</taxon>
        <taxon>Smittium</taxon>
    </lineage>
</organism>